<dbReference type="Gene3D" id="3.40.50.300">
    <property type="entry name" value="P-loop containing nucleotide triphosphate hydrolases"/>
    <property type="match status" value="1"/>
</dbReference>
<gene>
    <name evidence="2" type="ORF">VKT23_012233</name>
</gene>
<evidence type="ECO:0000313" key="2">
    <source>
        <dbReference type="EMBL" id="KAK7452127.1"/>
    </source>
</evidence>
<evidence type="ECO:0000313" key="3">
    <source>
        <dbReference type="Proteomes" id="UP001498398"/>
    </source>
</evidence>
<feature type="compositionally biased region" description="Polar residues" evidence="1">
    <location>
        <begin position="1024"/>
        <end position="1040"/>
    </location>
</feature>
<dbReference type="Proteomes" id="UP001498398">
    <property type="component" value="Unassembled WGS sequence"/>
</dbReference>
<sequence length="1057" mass="120319">MSHRSSLDRLILSFQQSVEGHISNLLTSKSALLPEWIPHPFLKEEQSRHSVLDHLQSLNMPAVLTDEDESLHKPNLLLYDLGGELYTSNPSNKARINELFGNGKHKLLINPSGSGKTRIVLEGLCQNWGFYFTCQTIFNPHESLSFGLPSQAGFTQKLPDSITEADAMLRINWSITSHWFNAALLARLVLFERFLSIADLHHMSPDVEIHRRWTLAQALPHYVFQTDQIDVLNLLTQDIGKLATATDIEAALDIYWEKVATILNKLNPSLKSKRQKPRIFVVIDEAQDGISQLPSAFMSGSMADEKHRSKRPVLRQLVFTFTSAFDKVKHLVNTAYVITGTGISSEMLEEAISSVYFKEKKTAFLTIHNTGGFDSEIDQRNYVASILGKDFLQSEIGKRLCPRMWHWLQGRYRFTAEFLASLIEDGLRRPHALLNAYIYSFGQFYPTDSKIAVEKDTEFNDGSPFLFSFRAFNFDRLKDTEEAISKINTIAKVAYSYFMRSMSGGNVNLLGNSSLFTECGIARWQYSRRKGKYDFKIQEPLVLLAATFRISLGDGLSIYQHLVDNIDQNASHRNKNGFEAYLVYFFARTFGQGARLGAVFNLQYSAKDNLSDYNATLVSLYQGEDDLSPEEETLILFPDQEGECRHHPAAFVRDTGPVHIPGSLAEHANDSESMEQWLRHRSHTAFCYPPTNMGPDLIFALKLTNPSESENTRYIWVSVQAKWYRAERSPNLKKDDLRNAIKSVTPNRYFLDDGDTDDVDQLGTRNSLSKQKGNRERLKYRDTALKAMDDLVNREPLAGSHSVLRVVATFPQDSNFQVIPEVQHLDTHPLASLNRQFLMARLAHVAPTHFLAVVDDKDRRARLDNPDGMVPGITSQQIERLADIIPWEKNKPKLDVYAAAKKTDLQDQIDRIRAFKSWRWIPCKSWRIDSKEKKSILSEFVIDLLQDRYTFTDDDEANEEVVNRRTEVIRKLVKQDMKYEDNVYALITLATEESERDDITTQGEEASQGVTSDLDSSDGEVNDNQDMVSAESGTENTDAAASNLKKRKRRQRVDIST</sequence>
<keyword evidence="3" id="KW-1185">Reference proteome</keyword>
<protein>
    <submittedName>
        <fullName evidence="2">Uncharacterized protein</fullName>
    </submittedName>
</protein>
<feature type="region of interest" description="Disordered" evidence="1">
    <location>
        <begin position="994"/>
        <end position="1057"/>
    </location>
</feature>
<reference evidence="2 3" key="1">
    <citation type="submission" date="2024-01" db="EMBL/GenBank/DDBJ databases">
        <title>A draft genome for the cacao thread blight pathogen Marasmiellus scandens.</title>
        <authorList>
            <person name="Baruah I.K."/>
            <person name="Leung J."/>
            <person name="Bukari Y."/>
            <person name="Amoako-Attah I."/>
            <person name="Meinhardt L.W."/>
            <person name="Bailey B.A."/>
            <person name="Cohen S.P."/>
        </authorList>
    </citation>
    <scope>NUCLEOTIDE SEQUENCE [LARGE SCALE GENOMIC DNA]</scope>
    <source>
        <strain evidence="2 3">GH-19</strain>
    </source>
</reference>
<feature type="compositionally biased region" description="Polar residues" evidence="1">
    <location>
        <begin position="1000"/>
        <end position="1014"/>
    </location>
</feature>
<accession>A0ABR1J737</accession>
<comment type="caution">
    <text evidence="2">The sequence shown here is derived from an EMBL/GenBank/DDBJ whole genome shotgun (WGS) entry which is preliminary data.</text>
</comment>
<name>A0ABR1J737_9AGAR</name>
<evidence type="ECO:0000256" key="1">
    <source>
        <dbReference type="SAM" id="MobiDB-lite"/>
    </source>
</evidence>
<dbReference type="EMBL" id="JBANRG010000029">
    <property type="protein sequence ID" value="KAK7452127.1"/>
    <property type="molecule type" value="Genomic_DNA"/>
</dbReference>
<proteinExistence type="predicted"/>
<organism evidence="2 3">
    <name type="scientific">Marasmiellus scandens</name>
    <dbReference type="NCBI Taxonomy" id="2682957"/>
    <lineage>
        <taxon>Eukaryota</taxon>
        <taxon>Fungi</taxon>
        <taxon>Dikarya</taxon>
        <taxon>Basidiomycota</taxon>
        <taxon>Agaricomycotina</taxon>
        <taxon>Agaricomycetes</taxon>
        <taxon>Agaricomycetidae</taxon>
        <taxon>Agaricales</taxon>
        <taxon>Marasmiineae</taxon>
        <taxon>Omphalotaceae</taxon>
        <taxon>Marasmiellus</taxon>
    </lineage>
</organism>
<dbReference type="InterPro" id="IPR027417">
    <property type="entry name" value="P-loop_NTPase"/>
</dbReference>